<comment type="caution">
    <text evidence="1">The sequence shown here is derived from an EMBL/GenBank/DDBJ whole genome shotgun (WGS) entry which is preliminary data.</text>
</comment>
<accession>A0A433TWQ0</accession>
<organism evidence="1 2">
    <name type="scientific">Elysia chlorotica</name>
    <name type="common">Eastern emerald elysia</name>
    <name type="synonym">Sea slug</name>
    <dbReference type="NCBI Taxonomy" id="188477"/>
    <lineage>
        <taxon>Eukaryota</taxon>
        <taxon>Metazoa</taxon>
        <taxon>Spiralia</taxon>
        <taxon>Lophotrochozoa</taxon>
        <taxon>Mollusca</taxon>
        <taxon>Gastropoda</taxon>
        <taxon>Heterobranchia</taxon>
        <taxon>Euthyneura</taxon>
        <taxon>Panpulmonata</taxon>
        <taxon>Sacoglossa</taxon>
        <taxon>Placobranchoidea</taxon>
        <taxon>Plakobranchidae</taxon>
        <taxon>Elysia</taxon>
    </lineage>
</organism>
<sequence length="175" mass="19967">MSLFPMLADTVHDIAVHDSVTLVGVAGDLRRLRGFTDRGDRRRLSKLHLISCHDFLTRAWGKGNSKLPNMQMMLNAESCNGTWVSWLGRLDQPPSLMMEPREPMGAFRRIKIVQACQKNLHPLNATIRQHLLCKWTHFTRIWLHAHVLSLSIARVHMKLKTNLIFLSLGDIGLIS</sequence>
<dbReference type="Proteomes" id="UP000271974">
    <property type="component" value="Unassembled WGS sequence"/>
</dbReference>
<evidence type="ECO:0000313" key="2">
    <source>
        <dbReference type="Proteomes" id="UP000271974"/>
    </source>
</evidence>
<reference evidence="1 2" key="1">
    <citation type="submission" date="2019-01" db="EMBL/GenBank/DDBJ databases">
        <title>A draft genome assembly of the solar-powered sea slug Elysia chlorotica.</title>
        <authorList>
            <person name="Cai H."/>
            <person name="Li Q."/>
            <person name="Fang X."/>
            <person name="Li J."/>
            <person name="Curtis N.E."/>
            <person name="Altenburger A."/>
            <person name="Shibata T."/>
            <person name="Feng M."/>
            <person name="Maeda T."/>
            <person name="Schwartz J.A."/>
            <person name="Shigenobu S."/>
            <person name="Lundholm N."/>
            <person name="Nishiyama T."/>
            <person name="Yang H."/>
            <person name="Hasebe M."/>
            <person name="Li S."/>
            <person name="Pierce S.K."/>
            <person name="Wang J."/>
        </authorList>
    </citation>
    <scope>NUCLEOTIDE SEQUENCE [LARGE SCALE GENOMIC DNA]</scope>
    <source>
        <strain evidence="1">EC2010</strain>
        <tissue evidence="1">Whole organism of an adult</tissue>
    </source>
</reference>
<name>A0A433TWQ0_ELYCH</name>
<protein>
    <submittedName>
        <fullName evidence="1">Uncharacterized protein</fullName>
    </submittedName>
</protein>
<dbReference type="EMBL" id="RQTK01000155">
    <property type="protein sequence ID" value="RUS85955.1"/>
    <property type="molecule type" value="Genomic_DNA"/>
</dbReference>
<evidence type="ECO:0000313" key="1">
    <source>
        <dbReference type="EMBL" id="RUS85955.1"/>
    </source>
</evidence>
<gene>
    <name evidence="1" type="ORF">EGW08_006284</name>
</gene>
<dbReference type="AlphaFoldDB" id="A0A433TWQ0"/>
<proteinExistence type="predicted"/>
<keyword evidence="2" id="KW-1185">Reference proteome</keyword>